<dbReference type="InterPro" id="IPR050486">
    <property type="entry name" value="Mannose-1P_guanyltransferase"/>
</dbReference>
<keyword evidence="5" id="KW-0648">Protein biosynthesis</keyword>
<evidence type="ECO:0000256" key="3">
    <source>
        <dbReference type="ARBA" id="ARBA00022490"/>
    </source>
</evidence>
<evidence type="ECO:0000259" key="6">
    <source>
        <dbReference type="Pfam" id="PF00483"/>
    </source>
</evidence>
<name>A0A1I2N2F3_9FIRM</name>
<dbReference type="PANTHER" id="PTHR22572">
    <property type="entry name" value="SUGAR-1-PHOSPHATE GUANYL TRANSFERASE"/>
    <property type="match status" value="1"/>
</dbReference>
<dbReference type="SUPFAM" id="SSF51161">
    <property type="entry name" value="Trimeric LpxA-like enzymes"/>
    <property type="match status" value="1"/>
</dbReference>
<dbReference type="EMBL" id="FOOX01000001">
    <property type="protein sequence ID" value="SFF97039.1"/>
    <property type="molecule type" value="Genomic_DNA"/>
</dbReference>
<dbReference type="InterPro" id="IPR005835">
    <property type="entry name" value="NTP_transferase_dom"/>
</dbReference>
<keyword evidence="3" id="KW-0963">Cytoplasm</keyword>
<dbReference type="GO" id="GO:0016868">
    <property type="term" value="F:intramolecular phosphotransferase activity"/>
    <property type="evidence" value="ECO:0007669"/>
    <property type="project" value="InterPro"/>
</dbReference>
<dbReference type="OrthoDB" id="9803871at2"/>
<protein>
    <submittedName>
        <fullName evidence="9">Nucleotidyltransferase</fullName>
    </submittedName>
</protein>
<dbReference type="Gene3D" id="3.90.550.10">
    <property type="entry name" value="Spore Coat Polysaccharide Biosynthesis Protein SpsA, Chain A"/>
    <property type="match status" value="1"/>
</dbReference>
<dbReference type="Proteomes" id="UP000199337">
    <property type="component" value="Unassembled WGS sequence"/>
</dbReference>
<keyword evidence="4" id="KW-0396">Initiation factor</keyword>
<feature type="domain" description="EIF2B subunit epsilon/gamma LbH" evidence="8">
    <location>
        <begin position="249"/>
        <end position="350"/>
    </location>
</feature>
<evidence type="ECO:0000313" key="9">
    <source>
        <dbReference type="EMBL" id="SFF97039.1"/>
    </source>
</evidence>
<dbReference type="Gene3D" id="3.30.310.50">
    <property type="entry name" value="Alpha-D-phosphohexomutase, C-terminal domain"/>
    <property type="match status" value="1"/>
</dbReference>
<evidence type="ECO:0000256" key="5">
    <source>
        <dbReference type="ARBA" id="ARBA00022917"/>
    </source>
</evidence>
<dbReference type="Pfam" id="PF02878">
    <property type="entry name" value="PGM_PMM_I"/>
    <property type="match status" value="1"/>
</dbReference>
<sequence length="832" mass="92283">MKAIIMAGGEGSRLRPLTCGLPKPMVPIMNRPIMTYIADLLNTHGFSDIGVTLQYMPEEIRNYFGNGSEFNANMQYFIEETPLGTAGSVKNAEKFLDSPFIVISGDALTDFDLAKAVSFHREKGSIATLVLTRVSCPLEYGVVITGRDGSITQFLEKPSWGEVFSDTVNTGIYILEPEVLDYIPPNTKFDFSKDLFPLLLEMGKPMYGVVLSGYWCDIGDLRQYVQAHYDFLSGSINLKIHAEEQLPGVFVERGVKIDATAQINGPVFIGEAVNIGKNVRIDQFTSIGSGTLIQEGSSIKRSVLWNNNFIAPGVSLRGCVLGSRVQVQAGSNIYEGAVIGSDSVIRERCVINPDVKLWPHKVVETGSTVRESMIWGNRVPRRIFGIEGITGMLNVEITPEFASRVAAAYASTLGEGARVCVSSDIYTPSRMIKDAITCGLMSAGIDVLNISEGITPMHRFAMQKYGCDGGVHVRISPRRPERINILFTNSQGGNISRSQERKIENLLAREDFKRADFSTIREAKPVPDVPIEYIKSLLRKVDIHSIRKARLSIAAIYDRNNSGRFLEPLCNELNVALEQIEVEQPLEFPLNWSNYRLMAEKVATIVIEKGHSMGIILDSGGDYMVLIDNLGRIIQEDLLVALSALTVMHSRGGSVVVPVTAPRAIDILASKYDVRVVRTKTAVQDFYDKLIQEDNLSISDSEGHISQSMIHFDALAAIINIFEYLIWEQANLSETVDKIPSFFMEKKETGVPWEAKGTVIRSLIEEMPEEKMELQDGVKVYHRNGWALVLPDPEEPVCRVFSEGSTMEIAESLADFYIDKIQKIIDPAKKTG</sequence>
<dbReference type="AlphaFoldDB" id="A0A1I2N2F3"/>
<gene>
    <name evidence="9" type="ORF">SAMN05660649_00262</name>
</gene>
<dbReference type="InterPro" id="IPR005844">
    <property type="entry name" value="A-D-PHexomutase_a/b/a-I"/>
</dbReference>
<dbReference type="SUPFAM" id="SSF53448">
    <property type="entry name" value="Nucleotide-diphospho-sugar transferases"/>
    <property type="match status" value="1"/>
</dbReference>
<proteinExistence type="inferred from homology"/>
<dbReference type="Gene3D" id="3.40.120.10">
    <property type="entry name" value="Alpha-D-Glucose-1,6-Bisphosphate, subunit A, domain 3"/>
    <property type="match status" value="3"/>
</dbReference>
<evidence type="ECO:0000259" key="8">
    <source>
        <dbReference type="Pfam" id="PF25084"/>
    </source>
</evidence>
<dbReference type="SUPFAM" id="SSF55957">
    <property type="entry name" value="Phosphoglucomutase, C-terminal domain"/>
    <property type="match status" value="1"/>
</dbReference>
<dbReference type="Gene3D" id="2.160.10.10">
    <property type="entry name" value="Hexapeptide repeat proteins"/>
    <property type="match status" value="1"/>
</dbReference>
<dbReference type="GO" id="GO:0005975">
    <property type="term" value="P:carbohydrate metabolic process"/>
    <property type="evidence" value="ECO:0007669"/>
    <property type="project" value="InterPro"/>
</dbReference>
<keyword evidence="9" id="KW-0808">Transferase</keyword>
<keyword evidence="10" id="KW-1185">Reference proteome</keyword>
<evidence type="ECO:0000256" key="2">
    <source>
        <dbReference type="ARBA" id="ARBA00010231"/>
    </source>
</evidence>
<dbReference type="InterPro" id="IPR016055">
    <property type="entry name" value="A-D-PHexomutase_a/b/a-I/II/III"/>
</dbReference>
<feature type="domain" description="Alpha-D-phosphohexomutase alpha/beta/alpha" evidence="7">
    <location>
        <begin position="381"/>
        <end position="513"/>
    </location>
</feature>
<evidence type="ECO:0000256" key="4">
    <source>
        <dbReference type="ARBA" id="ARBA00022540"/>
    </source>
</evidence>
<dbReference type="RefSeq" id="WP_092467927.1">
    <property type="nucleotide sequence ID" value="NZ_FOOX01000001.1"/>
</dbReference>
<comment type="similarity">
    <text evidence="2">Belongs to the phosphohexose mutase family.</text>
</comment>
<dbReference type="InterPro" id="IPR011004">
    <property type="entry name" value="Trimer_LpxA-like_sf"/>
</dbReference>
<dbReference type="SUPFAM" id="SSF53738">
    <property type="entry name" value="Phosphoglucomutase, first 3 domains"/>
    <property type="match status" value="2"/>
</dbReference>
<feature type="domain" description="Nucleotidyl transferase" evidence="6">
    <location>
        <begin position="2"/>
        <end position="231"/>
    </location>
</feature>
<evidence type="ECO:0000259" key="7">
    <source>
        <dbReference type="Pfam" id="PF02878"/>
    </source>
</evidence>
<evidence type="ECO:0000256" key="1">
    <source>
        <dbReference type="ARBA" id="ARBA00004514"/>
    </source>
</evidence>
<reference evidence="10" key="1">
    <citation type="submission" date="2016-10" db="EMBL/GenBank/DDBJ databases">
        <authorList>
            <person name="Varghese N."/>
            <person name="Submissions S."/>
        </authorList>
    </citation>
    <scope>NUCLEOTIDE SEQUENCE [LARGE SCALE GENOMIC DNA]</scope>
    <source>
        <strain evidence="10">DSM 17038</strain>
    </source>
</reference>
<dbReference type="STRING" id="341036.SAMN05660649_00262"/>
<dbReference type="GO" id="GO:0016740">
    <property type="term" value="F:transferase activity"/>
    <property type="evidence" value="ECO:0007669"/>
    <property type="project" value="UniProtKB-KW"/>
</dbReference>
<dbReference type="InterPro" id="IPR029044">
    <property type="entry name" value="Nucleotide-diphossugar_trans"/>
</dbReference>
<organism evidence="9 10">
    <name type="scientific">Desulfotruncus arcticus DSM 17038</name>
    <dbReference type="NCBI Taxonomy" id="1121424"/>
    <lineage>
        <taxon>Bacteria</taxon>
        <taxon>Bacillati</taxon>
        <taxon>Bacillota</taxon>
        <taxon>Clostridia</taxon>
        <taxon>Eubacteriales</taxon>
        <taxon>Desulfallaceae</taxon>
        <taxon>Desulfotruncus</taxon>
    </lineage>
</organism>
<dbReference type="InterPro" id="IPR056764">
    <property type="entry name" value="LbH_EIF2B3/5"/>
</dbReference>
<dbReference type="Pfam" id="PF25084">
    <property type="entry name" value="LbH_EIF2B"/>
    <property type="match status" value="1"/>
</dbReference>
<dbReference type="CDD" id="cd04181">
    <property type="entry name" value="NTP_transferase"/>
    <property type="match status" value="1"/>
</dbReference>
<comment type="subcellular location">
    <subcellularLocation>
        <location evidence="1">Cytoplasm</location>
        <location evidence="1">Cytosol</location>
    </subcellularLocation>
</comment>
<accession>A0A1I2N2F3</accession>
<dbReference type="InterPro" id="IPR036900">
    <property type="entry name" value="A-D-PHexomutase_C_sf"/>
</dbReference>
<evidence type="ECO:0000313" key="10">
    <source>
        <dbReference type="Proteomes" id="UP000199337"/>
    </source>
</evidence>
<dbReference type="Pfam" id="PF00483">
    <property type="entry name" value="NTP_transferase"/>
    <property type="match status" value="1"/>
</dbReference>